<dbReference type="Proteomes" id="UP000032946">
    <property type="component" value="Chromosome"/>
</dbReference>
<organism evidence="2 3">
    <name type="scientific">Limnospira indica PCC 8005</name>
    <dbReference type="NCBI Taxonomy" id="376219"/>
    <lineage>
        <taxon>Bacteria</taxon>
        <taxon>Bacillati</taxon>
        <taxon>Cyanobacteriota</taxon>
        <taxon>Cyanophyceae</taxon>
        <taxon>Oscillatoriophycideae</taxon>
        <taxon>Oscillatoriales</taxon>
        <taxon>Sirenicapillariaceae</taxon>
        <taxon>Limnospira</taxon>
    </lineage>
</organism>
<evidence type="ECO:0000256" key="1">
    <source>
        <dbReference type="SAM" id="Phobius"/>
    </source>
</evidence>
<keyword evidence="1" id="KW-0812">Transmembrane</keyword>
<keyword evidence="1" id="KW-1133">Transmembrane helix</keyword>
<reference evidence="2 3" key="1">
    <citation type="submission" date="2014-02" db="EMBL/GenBank/DDBJ databases">
        <authorList>
            <person name="Genoscope - CEA"/>
        </authorList>
    </citation>
    <scope>NUCLEOTIDE SEQUENCE [LARGE SCALE GENOMIC DNA]</scope>
    <source>
        <strain evidence="2 3">PCC 8005</strain>
    </source>
</reference>
<protein>
    <submittedName>
        <fullName evidence="2">Uncharacterized protein</fullName>
    </submittedName>
</protein>
<accession>A0A9P1KDL3</accession>
<keyword evidence="1" id="KW-0472">Membrane</keyword>
<name>A0A9P1KDL3_9CYAN</name>
<proteinExistence type="predicted"/>
<evidence type="ECO:0000313" key="3">
    <source>
        <dbReference type="Proteomes" id="UP000032946"/>
    </source>
</evidence>
<gene>
    <name evidence="2" type="ORF">ARTHRO_11774</name>
</gene>
<sequence length="56" mass="6833">MWNYQQQLRRKVSKTWYIIFCVYALLLSLTGGVTFFYNHGFYAREENIKKMEIMTT</sequence>
<keyword evidence="3" id="KW-1185">Reference proteome</keyword>
<feature type="transmembrane region" description="Helical" evidence="1">
    <location>
        <begin position="16"/>
        <end position="37"/>
    </location>
</feature>
<dbReference type="AlphaFoldDB" id="A0A9P1KDL3"/>
<dbReference type="EMBL" id="FO818640">
    <property type="protein sequence ID" value="CDM94100.1"/>
    <property type="molecule type" value="Genomic_DNA"/>
</dbReference>
<evidence type="ECO:0000313" key="2">
    <source>
        <dbReference type="EMBL" id="CDM94100.1"/>
    </source>
</evidence>